<dbReference type="InterPro" id="IPR053173">
    <property type="entry name" value="SAM-binding_MTase"/>
</dbReference>
<dbReference type="EMBL" id="FPBA01000019">
    <property type="protein sequence ID" value="SFT96053.1"/>
    <property type="molecule type" value="Genomic_DNA"/>
</dbReference>
<dbReference type="GO" id="GO:0032259">
    <property type="term" value="P:methylation"/>
    <property type="evidence" value="ECO:0007669"/>
    <property type="project" value="UniProtKB-KW"/>
</dbReference>
<protein>
    <submittedName>
        <fullName evidence="3">Methyltransferase domain-containing protein</fullName>
    </submittedName>
</protein>
<dbReference type="InterPro" id="IPR048711">
    <property type="entry name" value="WHD_Rv2258c"/>
</dbReference>
<dbReference type="SUPFAM" id="SSF53335">
    <property type="entry name" value="S-adenosyl-L-methionine-dependent methyltransferases"/>
    <property type="match status" value="1"/>
</dbReference>
<dbReference type="InterPro" id="IPR029063">
    <property type="entry name" value="SAM-dependent_MTases_sf"/>
</dbReference>
<dbReference type="InterPro" id="IPR025714">
    <property type="entry name" value="Methyltranfer_dom"/>
</dbReference>
<dbReference type="Pfam" id="PF13847">
    <property type="entry name" value="Methyltransf_31"/>
    <property type="match status" value="1"/>
</dbReference>
<keyword evidence="3" id="KW-0489">Methyltransferase</keyword>
<dbReference type="GO" id="GO:0008168">
    <property type="term" value="F:methyltransferase activity"/>
    <property type="evidence" value="ECO:0007669"/>
    <property type="project" value="UniProtKB-KW"/>
</dbReference>
<feature type="domain" description="Methyltransferase" evidence="1">
    <location>
        <begin position="190"/>
        <end position="303"/>
    </location>
</feature>
<dbReference type="Pfam" id="PF21320">
    <property type="entry name" value="WHD_Rv2258c"/>
    <property type="match status" value="1"/>
</dbReference>
<evidence type="ECO:0000313" key="4">
    <source>
        <dbReference type="Proteomes" id="UP000199546"/>
    </source>
</evidence>
<evidence type="ECO:0000259" key="2">
    <source>
        <dbReference type="Pfam" id="PF21320"/>
    </source>
</evidence>
<proteinExistence type="predicted"/>
<dbReference type="OrthoDB" id="9801363at2"/>
<dbReference type="RefSeq" id="WP_093582556.1">
    <property type="nucleotide sequence ID" value="NZ_FPBA01000019.1"/>
</dbReference>
<name>A0A1I7C9H9_9ACTN</name>
<keyword evidence="4" id="KW-1185">Reference proteome</keyword>
<evidence type="ECO:0000313" key="3">
    <source>
        <dbReference type="EMBL" id="SFT96053.1"/>
    </source>
</evidence>
<dbReference type="AlphaFoldDB" id="A0A1I7C9H9"/>
<dbReference type="CDD" id="cd02440">
    <property type="entry name" value="AdoMet_MTases"/>
    <property type="match status" value="1"/>
</dbReference>
<sequence>MTTDTRAPDTDDAGPAATEALAGRLFQTVLAVLDAQAVYLGDHLGYYRDLAAHGASTSTEVAGRTGTAERYVREWLEQQAVTGILTAEDDPARPGDARARRFTLPRGHEAPLLDVLSADHLVPLVRFAVAAGRQVDALAEAHRTGGGVSWAQQGTEVREAQAAANRSLFLGRLGSTLLPSIPDVDAALRRGGRVADVGCGYGWSSIGIAQAYPAATVDGYDVDEPSVQAARRNAAEAGVADRVHHHLADAATVDDAAGYDLVTAFECIHDLSDPVSVLAAMRRLVRPGGTVLVVDERVAEEFTAPGDEVERLMYGYSLACCLADGLSHQPSAATGTVMRPGTLRRYAREAGFADVEVLDLPDDFLRFYRLVG</sequence>
<gene>
    <name evidence="3" type="ORF">SAMN05660657_04239</name>
</gene>
<accession>A0A1I7C9H9</accession>
<organism evidence="3 4">
    <name type="scientific">Geodermatophilus amargosae</name>
    <dbReference type="NCBI Taxonomy" id="1296565"/>
    <lineage>
        <taxon>Bacteria</taxon>
        <taxon>Bacillati</taxon>
        <taxon>Actinomycetota</taxon>
        <taxon>Actinomycetes</taxon>
        <taxon>Geodermatophilales</taxon>
        <taxon>Geodermatophilaceae</taxon>
        <taxon>Geodermatophilus</taxon>
    </lineage>
</organism>
<evidence type="ECO:0000259" key="1">
    <source>
        <dbReference type="Pfam" id="PF13847"/>
    </source>
</evidence>
<dbReference type="PANTHER" id="PTHR45128:SF2">
    <property type="entry name" value="METHYLTRANSFERASE DOMAIN-CONTAINING PROTEIN"/>
    <property type="match status" value="1"/>
</dbReference>
<keyword evidence="3" id="KW-0808">Transferase</keyword>
<dbReference type="Gene3D" id="3.40.50.150">
    <property type="entry name" value="Vaccinia Virus protein VP39"/>
    <property type="match status" value="1"/>
</dbReference>
<dbReference type="PANTHER" id="PTHR45128">
    <property type="entry name" value="METHYLTRANSFERASE TYPE 11"/>
    <property type="match status" value="1"/>
</dbReference>
<reference evidence="4" key="1">
    <citation type="submission" date="2016-10" db="EMBL/GenBank/DDBJ databases">
        <authorList>
            <person name="Varghese N."/>
            <person name="Submissions S."/>
        </authorList>
    </citation>
    <scope>NUCLEOTIDE SEQUENCE [LARGE SCALE GENOMIC DNA]</scope>
    <source>
        <strain evidence="4">DSM 46136</strain>
    </source>
</reference>
<dbReference type="STRING" id="1296565.SAMN05660657_04239"/>
<feature type="domain" description="S-adenosylmethionine-dependent methyltransferase Rv2258c-like winged HTH" evidence="2">
    <location>
        <begin position="40"/>
        <end position="86"/>
    </location>
</feature>
<dbReference type="Proteomes" id="UP000199546">
    <property type="component" value="Unassembled WGS sequence"/>
</dbReference>